<evidence type="ECO:0000259" key="7">
    <source>
        <dbReference type="Pfam" id="PF01979"/>
    </source>
</evidence>
<evidence type="ECO:0000256" key="5">
    <source>
        <dbReference type="PIRSR" id="PIRSR611778-50"/>
    </source>
</evidence>
<dbReference type="PANTHER" id="PTHR11647:SF1">
    <property type="entry name" value="COLLAPSIN RESPONSE MEDIATOR PROTEIN"/>
    <property type="match status" value="1"/>
</dbReference>
<proteinExistence type="inferred from homology"/>
<comment type="caution">
    <text evidence="8">The sequence shown here is derived from an EMBL/GenBank/DDBJ whole genome shotgun (WGS) entry which is preliminary data.</text>
</comment>
<keyword evidence="3" id="KW-0479">Metal-binding</keyword>
<dbReference type="Pfam" id="PF01979">
    <property type="entry name" value="Amidohydro_1"/>
    <property type="match status" value="1"/>
</dbReference>
<evidence type="ECO:0000256" key="1">
    <source>
        <dbReference type="ARBA" id="ARBA00001947"/>
    </source>
</evidence>
<comment type="similarity">
    <text evidence="2">Belongs to the metallo-dependent hydrolases superfamily. Hydantoinase/dihydropyrimidinase family.</text>
</comment>
<dbReference type="SUPFAM" id="SSF51556">
    <property type="entry name" value="Metallo-dependent hydrolases"/>
    <property type="match status" value="1"/>
</dbReference>
<comment type="cofactor">
    <cofactor evidence="1">
        <name>Zn(2+)</name>
        <dbReference type="ChEBI" id="CHEBI:29105"/>
    </cofactor>
</comment>
<dbReference type="GO" id="GO:0005829">
    <property type="term" value="C:cytosol"/>
    <property type="evidence" value="ECO:0007669"/>
    <property type="project" value="TreeGrafter"/>
</dbReference>
<comment type="PTM">
    <text evidence="5">Carbamylation allows a single lysine to coordinate two divalent metal cations.</text>
</comment>
<evidence type="ECO:0000256" key="2">
    <source>
        <dbReference type="ARBA" id="ARBA00008829"/>
    </source>
</evidence>
<dbReference type="EMBL" id="QJSW01000003">
    <property type="protein sequence ID" value="PYE50730.1"/>
    <property type="molecule type" value="Genomic_DNA"/>
</dbReference>
<evidence type="ECO:0000256" key="3">
    <source>
        <dbReference type="ARBA" id="ARBA00022723"/>
    </source>
</evidence>
<protein>
    <submittedName>
        <fullName evidence="8">Dihydropyrimidinase</fullName>
    </submittedName>
</protein>
<dbReference type="InterPro" id="IPR050378">
    <property type="entry name" value="Metallo-dep_Hydrolases_sf"/>
</dbReference>
<dbReference type="FunFam" id="3.20.20.140:FF:000076">
    <property type="entry name" value="Dihydropyrimidinase like 2"/>
    <property type="match status" value="1"/>
</dbReference>
<dbReference type="GO" id="GO:0016812">
    <property type="term" value="F:hydrolase activity, acting on carbon-nitrogen (but not peptide) bonds, in cyclic amides"/>
    <property type="evidence" value="ECO:0007669"/>
    <property type="project" value="TreeGrafter"/>
</dbReference>
<dbReference type="AlphaFoldDB" id="A0A2V4VYU4"/>
<dbReference type="NCBIfam" id="TIGR02033">
    <property type="entry name" value="D-hydantoinase"/>
    <property type="match status" value="1"/>
</dbReference>
<evidence type="ECO:0000313" key="8">
    <source>
        <dbReference type="EMBL" id="PYE50730.1"/>
    </source>
</evidence>
<name>A0A2V4VYU4_PAEBA</name>
<feature type="modified residue" description="N6-carboxylysine" evidence="5">
    <location>
        <position position="153"/>
    </location>
</feature>
<dbReference type="InterPro" id="IPR032466">
    <property type="entry name" value="Metal_Hydrolase"/>
</dbReference>
<dbReference type="InterPro" id="IPR011059">
    <property type="entry name" value="Metal-dep_hydrolase_composite"/>
</dbReference>
<evidence type="ECO:0000256" key="6">
    <source>
        <dbReference type="SAM" id="MobiDB-lite"/>
    </source>
</evidence>
<keyword evidence="4" id="KW-0378">Hydrolase</keyword>
<evidence type="ECO:0000313" key="9">
    <source>
        <dbReference type="Proteomes" id="UP000247790"/>
    </source>
</evidence>
<feature type="region of interest" description="Disordered" evidence="6">
    <location>
        <begin position="463"/>
        <end position="484"/>
    </location>
</feature>
<reference evidence="8 9" key="1">
    <citation type="submission" date="2018-06" db="EMBL/GenBank/DDBJ databases">
        <title>Genomic Encyclopedia of Type Strains, Phase III (KMG-III): the genomes of soil and plant-associated and newly described type strains.</title>
        <authorList>
            <person name="Whitman W."/>
        </authorList>
    </citation>
    <scope>NUCLEOTIDE SEQUENCE [LARGE SCALE GENOMIC DNA]</scope>
    <source>
        <strain evidence="8 9">CECT 7022</strain>
    </source>
</reference>
<gene>
    <name evidence="8" type="ORF">DFQ00_103148</name>
</gene>
<dbReference type="InterPro" id="IPR011778">
    <property type="entry name" value="Hydantoinase/dihydroPyrase"/>
</dbReference>
<dbReference type="SUPFAM" id="SSF51338">
    <property type="entry name" value="Composite domain of metallo-dependent hydrolases"/>
    <property type="match status" value="1"/>
</dbReference>
<evidence type="ECO:0000256" key="4">
    <source>
        <dbReference type="ARBA" id="ARBA00022801"/>
    </source>
</evidence>
<dbReference type="Proteomes" id="UP000247790">
    <property type="component" value="Unassembled WGS sequence"/>
</dbReference>
<dbReference type="Gene3D" id="3.20.20.140">
    <property type="entry name" value="Metal-dependent hydrolases"/>
    <property type="match status" value="1"/>
</dbReference>
<dbReference type="CDD" id="cd01314">
    <property type="entry name" value="D-HYD"/>
    <property type="match status" value="1"/>
</dbReference>
<organism evidence="8 9">
    <name type="scientific">Paenibacillus barcinonensis</name>
    <dbReference type="NCBI Taxonomy" id="198119"/>
    <lineage>
        <taxon>Bacteria</taxon>
        <taxon>Bacillati</taxon>
        <taxon>Bacillota</taxon>
        <taxon>Bacilli</taxon>
        <taxon>Bacillales</taxon>
        <taxon>Paenibacillaceae</taxon>
        <taxon>Paenibacillus</taxon>
    </lineage>
</organism>
<sequence>MSMRALIRNGTLVTAADTFEADLLIVAGKIAQIGIGLTPDDQTEVIDASGCYVIPGGIDPHTHLDMPFGGTVTADDFATGTQAAAFGGTTTIIDFCLTQKGRSLTESLQEWHNKAGGKAVIDYGFHLMIGEMNDRVLAELPQIIEEEGVSSFKVFMAYKNQFQADDGILFQTLQKAKEYGALVMVHAENGDVIDLLVKQALAEGRTAPIYHALTRPSMLEGEATGRAARLAALADSQLYVVHVTCAEAVEQIARMRELGYQIWGETCPQYLMLEQSIMEQPDFEGAKYVWSPPLREKGHQEALWNALKSGQLQTIGSDHCSFNFTGQKDLGRQDFSKIPNGGPIIEDRLSILYSEGVAKGRITLNQWVDLCSTKASKLFGLFPQKGTLAVGTDADIVIFDPSIARVISAETHHMNVDYNAFEGLQVQGCPVTVLCRGEYVIRNRQFVGASGAGQYVKRSKYDAGEPLPSRKKRSAMAALNGGRS</sequence>
<dbReference type="InterPro" id="IPR006680">
    <property type="entry name" value="Amidohydro-rel"/>
</dbReference>
<feature type="domain" description="Amidohydrolase-related" evidence="7">
    <location>
        <begin position="52"/>
        <end position="439"/>
    </location>
</feature>
<dbReference type="GO" id="GO:0046872">
    <property type="term" value="F:metal ion binding"/>
    <property type="evidence" value="ECO:0007669"/>
    <property type="project" value="UniProtKB-KW"/>
</dbReference>
<dbReference type="Gene3D" id="2.30.40.10">
    <property type="entry name" value="Urease, subunit C, domain 1"/>
    <property type="match status" value="1"/>
</dbReference>
<accession>A0A2V4VYU4</accession>
<dbReference type="PANTHER" id="PTHR11647">
    <property type="entry name" value="HYDRANTOINASE/DIHYDROPYRIMIDINASE FAMILY MEMBER"/>
    <property type="match status" value="1"/>
</dbReference>